<keyword evidence="3" id="KW-0678">Repressor</keyword>
<keyword evidence="4" id="KW-1005">Bacterial flagellum biogenesis</keyword>
<name>A0A4R2MAP3_RUBGE</name>
<evidence type="ECO:0000256" key="2">
    <source>
        <dbReference type="ARBA" id="ARBA00017823"/>
    </source>
</evidence>
<evidence type="ECO:0000256" key="8">
    <source>
        <dbReference type="ARBA" id="ARBA00030117"/>
    </source>
</evidence>
<keyword evidence="6" id="KW-0804">Transcription</keyword>
<dbReference type="InterPro" id="IPR031316">
    <property type="entry name" value="FlgM_C"/>
</dbReference>
<protein>
    <recommendedName>
        <fullName evidence="2">Negative regulator of flagellin synthesis</fullName>
    </recommendedName>
    <alternativeName>
        <fullName evidence="8">Anti-sigma-28 factor</fullName>
    </alternativeName>
</protein>
<evidence type="ECO:0000256" key="9">
    <source>
        <dbReference type="SAM" id="MobiDB-lite"/>
    </source>
</evidence>
<dbReference type="RefSeq" id="WP_242478705.1">
    <property type="nucleotide sequence ID" value="NZ_CP181386.1"/>
</dbReference>
<dbReference type="InterPro" id="IPR007412">
    <property type="entry name" value="FlgM"/>
</dbReference>
<evidence type="ECO:0000259" key="10">
    <source>
        <dbReference type="Pfam" id="PF04316"/>
    </source>
</evidence>
<dbReference type="GO" id="GO:0045892">
    <property type="term" value="P:negative regulation of DNA-templated transcription"/>
    <property type="evidence" value="ECO:0007669"/>
    <property type="project" value="InterPro"/>
</dbReference>
<organism evidence="11 12">
    <name type="scientific">Rubrivivax gelatinosus</name>
    <name type="common">Rhodocyclus gelatinosus</name>
    <name type="synonym">Rhodopseudomonas gelatinosa</name>
    <dbReference type="NCBI Taxonomy" id="28068"/>
    <lineage>
        <taxon>Bacteria</taxon>
        <taxon>Pseudomonadati</taxon>
        <taxon>Pseudomonadota</taxon>
        <taxon>Betaproteobacteria</taxon>
        <taxon>Burkholderiales</taxon>
        <taxon>Sphaerotilaceae</taxon>
        <taxon>Rubrivivax</taxon>
    </lineage>
</organism>
<evidence type="ECO:0000313" key="11">
    <source>
        <dbReference type="EMBL" id="TCP01587.1"/>
    </source>
</evidence>
<comment type="function">
    <text evidence="7">Responsible for the coupling of flagellin expression to flagellar assembly by preventing expression of the flagellin genes when a component of the middle class of proteins is defective. It negatively regulates flagellar genes by inhibiting the activity of FliA by directly binding to FliA.</text>
</comment>
<keyword evidence="5" id="KW-0805">Transcription regulation</keyword>
<dbReference type="Pfam" id="PF04316">
    <property type="entry name" value="FlgM"/>
    <property type="match status" value="1"/>
</dbReference>
<dbReference type="AlphaFoldDB" id="A0A4R2MAP3"/>
<evidence type="ECO:0000256" key="4">
    <source>
        <dbReference type="ARBA" id="ARBA00022795"/>
    </source>
</evidence>
<evidence type="ECO:0000256" key="6">
    <source>
        <dbReference type="ARBA" id="ARBA00023163"/>
    </source>
</evidence>
<evidence type="ECO:0000256" key="7">
    <source>
        <dbReference type="ARBA" id="ARBA00024739"/>
    </source>
</evidence>
<dbReference type="Proteomes" id="UP000295106">
    <property type="component" value="Unassembled WGS sequence"/>
</dbReference>
<reference evidence="11 12" key="1">
    <citation type="submission" date="2019-03" db="EMBL/GenBank/DDBJ databases">
        <title>Genomic Encyclopedia of Type Strains, Phase IV (KMG-IV): sequencing the most valuable type-strain genomes for metagenomic binning, comparative biology and taxonomic classification.</title>
        <authorList>
            <person name="Goeker M."/>
        </authorList>
    </citation>
    <scope>NUCLEOTIDE SEQUENCE [LARGE SCALE GENOMIC DNA]</scope>
    <source>
        <strain evidence="11 12">DSM 1709</strain>
    </source>
</reference>
<evidence type="ECO:0000256" key="3">
    <source>
        <dbReference type="ARBA" id="ARBA00022491"/>
    </source>
</evidence>
<sequence length="97" mass="9989">MKIGHLDSTSPASAVNGERKATSQARTPDGTAEPSAKVELSAAALAATGSGDGSFDANKVGRIAQAIRDGDYQVDAEAIADKLISNAQELLGRTYNR</sequence>
<comment type="caution">
    <text evidence="11">The sequence shown here is derived from an EMBL/GenBank/DDBJ whole genome shotgun (WGS) entry which is preliminary data.</text>
</comment>
<evidence type="ECO:0000313" key="12">
    <source>
        <dbReference type="Proteomes" id="UP000295106"/>
    </source>
</evidence>
<evidence type="ECO:0000256" key="5">
    <source>
        <dbReference type="ARBA" id="ARBA00023015"/>
    </source>
</evidence>
<dbReference type="InterPro" id="IPR035890">
    <property type="entry name" value="Anti-sigma-28_factor_FlgM_sf"/>
</dbReference>
<accession>A0A4R2MAP3</accession>
<gene>
    <name evidence="11" type="ORF">EV684_109226</name>
</gene>
<dbReference type="GeneID" id="99685888"/>
<feature type="domain" description="Anti-sigma-28 factor FlgM C-terminal" evidence="10">
    <location>
        <begin position="38"/>
        <end position="84"/>
    </location>
</feature>
<feature type="region of interest" description="Disordered" evidence="9">
    <location>
        <begin position="1"/>
        <end position="36"/>
    </location>
</feature>
<evidence type="ECO:0000256" key="1">
    <source>
        <dbReference type="ARBA" id="ARBA00005322"/>
    </source>
</evidence>
<dbReference type="NCBIfam" id="TIGR03824">
    <property type="entry name" value="FlgM_jcvi"/>
    <property type="match status" value="1"/>
</dbReference>
<dbReference type="EMBL" id="SLXD01000009">
    <property type="protein sequence ID" value="TCP01587.1"/>
    <property type="molecule type" value="Genomic_DNA"/>
</dbReference>
<dbReference type="SUPFAM" id="SSF101498">
    <property type="entry name" value="Anti-sigma factor FlgM"/>
    <property type="match status" value="1"/>
</dbReference>
<dbReference type="GO" id="GO:0044781">
    <property type="term" value="P:bacterial-type flagellum organization"/>
    <property type="evidence" value="ECO:0007669"/>
    <property type="project" value="UniProtKB-KW"/>
</dbReference>
<proteinExistence type="inferred from homology"/>
<comment type="similarity">
    <text evidence="1">Belongs to the FlgM family.</text>
</comment>